<proteinExistence type="predicted"/>
<dbReference type="Proteomes" id="UP000199460">
    <property type="component" value="Unassembled WGS sequence"/>
</dbReference>
<accession>A0A1H0XFD5</accession>
<dbReference type="AlphaFoldDB" id="A0A1H0XFD5"/>
<keyword evidence="2" id="KW-1185">Reference proteome</keyword>
<gene>
    <name evidence="1" type="ORF">SAMN05216213_11467</name>
</gene>
<evidence type="ECO:0000313" key="2">
    <source>
        <dbReference type="Proteomes" id="UP000199460"/>
    </source>
</evidence>
<protein>
    <submittedName>
        <fullName evidence="1">TrfA protein</fullName>
    </submittedName>
</protein>
<organism evidence="1 2">
    <name type="scientific">Ectopseudomonas guguanensis</name>
    <dbReference type="NCBI Taxonomy" id="1198456"/>
    <lineage>
        <taxon>Bacteria</taxon>
        <taxon>Pseudomonadati</taxon>
        <taxon>Pseudomonadota</taxon>
        <taxon>Gammaproteobacteria</taxon>
        <taxon>Pseudomonadales</taxon>
        <taxon>Pseudomonadaceae</taxon>
        <taxon>Ectopseudomonas</taxon>
    </lineage>
</organism>
<evidence type="ECO:0000313" key="1">
    <source>
        <dbReference type="EMBL" id="SDQ01551.1"/>
    </source>
</evidence>
<reference evidence="2" key="1">
    <citation type="submission" date="2016-10" db="EMBL/GenBank/DDBJ databases">
        <authorList>
            <person name="Varghese N."/>
            <person name="Submissions S."/>
        </authorList>
    </citation>
    <scope>NUCLEOTIDE SEQUENCE [LARGE SCALE GENOMIC DNA]</scope>
    <source>
        <strain evidence="2">JCM 18416</strain>
    </source>
</reference>
<dbReference type="EMBL" id="FNJJ01000014">
    <property type="protein sequence ID" value="SDQ01551.1"/>
    <property type="molecule type" value="Genomic_DNA"/>
</dbReference>
<name>A0A1H0XFD5_9GAMM</name>
<dbReference type="OrthoDB" id="8481003at2"/>
<dbReference type="Pfam" id="PF07042">
    <property type="entry name" value="TrfA"/>
    <property type="match status" value="1"/>
</dbReference>
<dbReference type="RefSeq" id="WP_052156664.1">
    <property type="nucleotide sequence ID" value="NZ_FNJJ01000014.1"/>
</dbReference>
<sequence length="290" mass="33574">MSQEAETAPRSLAARLESIRRSSLPKQPPENLPHQLFLPGLSELYRAIPNHIARSSLFAPVARGSKRMHKATVLFSRKDAVITFWGEQLDETQADVWMQLMYEAVKVPLGEPVPINRAKLLRAIGRQTGNYEYQWLHRTMEALTFAMLIAQVTKQGKLKFEVGRSESLHMIDKFAFDPGRECYTVSVDPRWRHLFSNREFALIDWHKRLQIRKGQDMARALQRLVATSNEAVQRYSLVWLKELLQYFSPMRKFRASLLAAMRELERVEVIAAGRIEKSSKGEEQAVWQRL</sequence>
<dbReference type="InterPro" id="IPR010751">
    <property type="entry name" value="TrfA"/>
</dbReference>
<dbReference type="GeneID" id="300933541"/>